<dbReference type="SMART" id="SM00091">
    <property type="entry name" value="PAS"/>
    <property type="match status" value="5"/>
</dbReference>
<evidence type="ECO:0000313" key="13">
    <source>
        <dbReference type="Proteomes" id="UP000641646"/>
    </source>
</evidence>
<comment type="catalytic activity">
    <reaction evidence="1">
        <text>ATP + protein L-histidine = ADP + protein N-phospho-L-histidine.</text>
        <dbReference type="EC" id="2.7.13.3"/>
    </reaction>
</comment>
<dbReference type="PROSITE" id="PS50112">
    <property type="entry name" value="PAS"/>
    <property type="match status" value="4"/>
</dbReference>
<dbReference type="Pfam" id="PF08447">
    <property type="entry name" value="PAS_3"/>
    <property type="match status" value="4"/>
</dbReference>
<evidence type="ECO:0000259" key="10">
    <source>
        <dbReference type="PROSITE" id="PS50112"/>
    </source>
</evidence>
<feature type="domain" description="PAC" evidence="11">
    <location>
        <begin position="785"/>
        <end position="836"/>
    </location>
</feature>
<name>A0A926VC75_9CYAN</name>
<dbReference type="EC" id="2.7.13.3" evidence="3"/>
<evidence type="ECO:0000256" key="7">
    <source>
        <dbReference type="SAM" id="Coils"/>
    </source>
</evidence>
<dbReference type="PROSITE" id="PS50046">
    <property type="entry name" value="PHYTOCHROME_2"/>
    <property type="match status" value="1"/>
</dbReference>
<accession>A0A926VC75</accession>
<reference evidence="12" key="2">
    <citation type="submission" date="2020-08" db="EMBL/GenBank/DDBJ databases">
        <authorList>
            <person name="Chen M."/>
            <person name="Teng W."/>
            <person name="Zhao L."/>
            <person name="Hu C."/>
            <person name="Zhou Y."/>
            <person name="Han B."/>
            <person name="Song L."/>
            <person name="Shu W."/>
        </authorList>
    </citation>
    <scope>NUCLEOTIDE SEQUENCE</scope>
    <source>
        <strain evidence="12">FACHB-1375</strain>
    </source>
</reference>
<dbReference type="Gene3D" id="3.30.450.20">
    <property type="entry name" value="PAS domain"/>
    <property type="match status" value="5"/>
</dbReference>
<dbReference type="InterPro" id="IPR013655">
    <property type="entry name" value="PAS_fold_3"/>
</dbReference>
<evidence type="ECO:0000259" key="9">
    <source>
        <dbReference type="PROSITE" id="PS50109"/>
    </source>
</evidence>
<evidence type="ECO:0000256" key="3">
    <source>
        <dbReference type="ARBA" id="ARBA00012438"/>
    </source>
</evidence>
<feature type="domain" description="Histidine kinase" evidence="9">
    <location>
        <begin position="1106"/>
        <end position="1302"/>
    </location>
</feature>
<dbReference type="Gene3D" id="2.10.70.100">
    <property type="match status" value="1"/>
</dbReference>
<dbReference type="PROSITE" id="PS50109">
    <property type="entry name" value="HIS_KIN"/>
    <property type="match status" value="1"/>
</dbReference>
<dbReference type="InterPro" id="IPR011495">
    <property type="entry name" value="Sig_transdc_His_kin_sub2_dim/P"/>
</dbReference>
<dbReference type="InterPro" id="IPR035965">
    <property type="entry name" value="PAS-like_dom_sf"/>
</dbReference>
<dbReference type="InterPro" id="IPR001610">
    <property type="entry name" value="PAC"/>
</dbReference>
<feature type="domain" description="PAC" evidence="11">
    <location>
        <begin position="309"/>
        <end position="361"/>
    </location>
</feature>
<dbReference type="CDD" id="cd00130">
    <property type="entry name" value="PAS"/>
    <property type="match status" value="4"/>
</dbReference>
<evidence type="ECO:0000256" key="6">
    <source>
        <dbReference type="ARBA" id="ARBA00022777"/>
    </source>
</evidence>
<evidence type="ECO:0000259" key="8">
    <source>
        <dbReference type="PROSITE" id="PS50046"/>
    </source>
</evidence>
<dbReference type="Gene3D" id="3.30.565.10">
    <property type="entry name" value="Histidine kinase-like ATPase, C-terminal domain"/>
    <property type="match status" value="1"/>
</dbReference>
<gene>
    <name evidence="12" type="ORF">H6G03_08750</name>
</gene>
<dbReference type="InterPro" id="IPR005467">
    <property type="entry name" value="His_kinase_dom"/>
</dbReference>
<comment type="caution">
    <text evidence="12">The sequence shown here is derived from an EMBL/GenBank/DDBJ whole genome shotgun (WGS) entry which is preliminary data.</text>
</comment>
<dbReference type="InterPro" id="IPR000700">
    <property type="entry name" value="PAS-assoc_C"/>
</dbReference>
<feature type="domain" description="PAS" evidence="10">
    <location>
        <begin position="712"/>
        <end position="782"/>
    </location>
</feature>
<dbReference type="Pfam" id="PF07568">
    <property type="entry name" value="HisKA_2"/>
    <property type="match status" value="1"/>
</dbReference>
<dbReference type="InterPro" id="IPR013656">
    <property type="entry name" value="PAS_4"/>
</dbReference>
<dbReference type="InterPro" id="IPR003018">
    <property type="entry name" value="GAF"/>
</dbReference>
<proteinExistence type="inferred from homology"/>
<dbReference type="Proteomes" id="UP000641646">
    <property type="component" value="Unassembled WGS sequence"/>
</dbReference>
<evidence type="ECO:0000313" key="12">
    <source>
        <dbReference type="EMBL" id="MBD2181189.1"/>
    </source>
</evidence>
<dbReference type="GO" id="GO:0004673">
    <property type="term" value="F:protein histidine kinase activity"/>
    <property type="evidence" value="ECO:0007669"/>
    <property type="project" value="UniProtKB-EC"/>
</dbReference>
<feature type="domain" description="Phytochrome chromophore attachment site" evidence="8">
    <location>
        <begin position="381"/>
        <end position="516"/>
    </location>
</feature>
<feature type="domain" description="PAS" evidence="10">
    <location>
        <begin position="547"/>
        <end position="617"/>
    </location>
</feature>
<keyword evidence="7" id="KW-0175">Coiled coil</keyword>
<dbReference type="SMART" id="SM00086">
    <property type="entry name" value="PAC"/>
    <property type="match status" value="4"/>
</dbReference>
<dbReference type="InterPro" id="IPR000014">
    <property type="entry name" value="PAS"/>
</dbReference>
<dbReference type="InterPro" id="IPR029016">
    <property type="entry name" value="GAF-like_dom_sf"/>
</dbReference>
<evidence type="ECO:0000256" key="1">
    <source>
        <dbReference type="ARBA" id="ARBA00000085"/>
    </source>
</evidence>
<dbReference type="FunFam" id="3.30.450.20:FF:000099">
    <property type="entry name" value="Sensory box sensor histidine kinase"/>
    <property type="match status" value="1"/>
</dbReference>
<dbReference type="Pfam" id="PF08448">
    <property type="entry name" value="PAS_4"/>
    <property type="match status" value="1"/>
</dbReference>
<reference evidence="12" key="1">
    <citation type="journal article" date="2015" name="ISME J.">
        <title>Draft Genome Sequence of Streptomyces incarnatus NRRL8089, which Produces the Nucleoside Antibiotic Sinefungin.</title>
        <authorList>
            <person name="Oshima K."/>
            <person name="Hattori M."/>
            <person name="Shimizu H."/>
            <person name="Fukuda K."/>
            <person name="Nemoto M."/>
            <person name="Inagaki K."/>
            <person name="Tamura T."/>
        </authorList>
    </citation>
    <scope>NUCLEOTIDE SEQUENCE</scope>
    <source>
        <strain evidence="12">FACHB-1375</strain>
    </source>
</reference>
<feature type="domain" description="PAS" evidence="10">
    <location>
        <begin position="968"/>
        <end position="1040"/>
    </location>
</feature>
<dbReference type="SMART" id="SM00065">
    <property type="entry name" value="GAF"/>
    <property type="match status" value="2"/>
</dbReference>
<dbReference type="InterPro" id="IPR016132">
    <property type="entry name" value="Phyto_chromo_attachment"/>
</dbReference>
<keyword evidence="6" id="KW-0418">Kinase</keyword>
<protein>
    <recommendedName>
        <fullName evidence="3">histidine kinase</fullName>
        <ecNumber evidence="3">2.7.13.3</ecNumber>
    </recommendedName>
</protein>
<keyword evidence="5" id="KW-0808">Transferase</keyword>
<evidence type="ECO:0000256" key="5">
    <source>
        <dbReference type="ARBA" id="ARBA00022679"/>
    </source>
</evidence>
<feature type="domain" description="PAC" evidence="11">
    <location>
        <begin position="620"/>
        <end position="672"/>
    </location>
</feature>
<keyword evidence="4" id="KW-0597">Phosphoprotein</keyword>
<dbReference type="InterPro" id="IPR003594">
    <property type="entry name" value="HATPase_dom"/>
</dbReference>
<comment type="similarity">
    <text evidence="2">In the N-terminal section; belongs to the phytochrome family.</text>
</comment>
<dbReference type="RefSeq" id="WP_190463951.1">
    <property type="nucleotide sequence ID" value="NZ_JACJPW010000017.1"/>
</dbReference>
<dbReference type="Pfam" id="PF02518">
    <property type="entry name" value="HATPase_c"/>
    <property type="match status" value="1"/>
</dbReference>
<dbReference type="InterPro" id="IPR036890">
    <property type="entry name" value="HATPase_C_sf"/>
</dbReference>
<dbReference type="Pfam" id="PF01590">
    <property type="entry name" value="GAF"/>
    <property type="match status" value="2"/>
</dbReference>
<sequence>MYKRLQRTRKSVYKFKIKETQLLRQRNAELEQQVQHSAAQLQESLAAGLRQAKQAALLNQIIQAMRGTLVLDEILQIAVNELHSALNVSRCLIFRTDVDNHLGIRYVSESTSEGNSLIGCGCDFYHHYRSQLANGEPLVLPRIKASEPPEILSSVEHCNICALIIAPLIYQQRFMGAISLKECRGEREWTPEEIEFVKAIADHCAIAIHQAELYQQAQTELQERQKAEAALRESNELFQQLAEHIQQGFFVKDASQNKILYVSPALQEIWGFSSEIIYKNPNIFLDVVHPEDRECVTAAFESHICGQPYCCEYRIIRQNGQICWVQSQTFPLKNSAGEIYRITGIVEDITARKTAETNLRQQAERERLIRLVNERIRQSLNLNEILTTTVAEVRHFLQTDRVIIFQLEEDASGLVVQESVGANWQPILGHNIFDSCFHLYIDQYRQGRVRAIADIDDGSIKRCHAHFLRQFDVRANLVVPILQNNYLWGLLIAHHCAHPRQWSPAEIELLKQVADQVAIAIQQAQLYQQVQEKLTARIQAEIALRESEKLFRLMADSAPVLIWLADPEGECTFFNQTWQKFTGRSLERELQGNWTESILPEDLDRYLNIRTAAIQARKSFSLEYRLRRADAEYRWILDKGVPRLTPDGELLGYIGSCVDITQQKQAETRLQRLNEELEIKVQYRTHELQQIVEKLADEILHHCRTEIELQDSQAKLQAILDNSPVVIYVNDLQNRYILVNRQYDKLFNHNNEKIIGKSIYDYWPPEIADRFAANNQQIIQEKTAQKFEEVVPQIDGLHTYISIKFPLKYSNDVIYAVCAISMDITERKRAEEALKQSEARFQKMAANVPGMLCQYLLRSDGFQAFPYISPRCREIWEIEPEVMQANAQKSLEIIHIDDRLSLFHSIKVSAQNLQPWQWEGRIITPSVRLKWIQGIGRPDKQPNGDILWDSLFIDISDRKQAEAALRNSELRLGIALEAALMGTWDWNIQTNQVMCSERTEAIFGLAPGSFPGTQEAFINCIHPEDRPALAETIQLAIRDRKPLNSETRIIRSDDSLRWIACIGNIIRDRADLPERMTGVVMDITERKLAEQQLRTSLKEKEILLKEIHHRVKNNLQIISSLLKLQSTYIKDESVLALFTESFYRVRSMALIHEKLYQAKDLARVDAADYISNLVENLFRSYKVSLNSIDLKIEIDSIKLDVDTAIPCGLIINELVSNSLKYGFSGRNKGQLCITFLHRDNNTLYLRVSDDGVGLPPDFDIEQIQSLGLQLVINLTEQLGGELEIDSHNGASFAITFVAPPYLVRQNTTEIA</sequence>
<feature type="coiled-coil region" evidence="7">
    <location>
        <begin position="13"/>
        <end position="47"/>
    </location>
</feature>
<organism evidence="12 13">
    <name type="scientific">Aerosakkonema funiforme FACHB-1375</name>
    <dbReference type="NCBI Taxonomy" id="2949571"/>
    <lineage>
        <taxon>Bacteria</taxon>
        <taxon>Bacillati</taxon>
        <taxon>Cyanobacteriota</taxon>
        <taxon>Cyanophyceae</taxon>
        <taxon>Oscillatoriophycideae</taxon>
        <taxon>Aerosakkonematales</taxon>
        <taxon>Aerosakkonemataceae</taxon>
        <taxon>Aerosakkonema</taxon>
    </lineage>
</organism>
<dbReference type="NCBIfam" id="TIGR00229">
    <property type="entry name" value="sensory_box"/>
    <property type="match status" value="4"/>
</dbReference>
<feature type="domain" description="PAS" evidence="10">
    <location>
        <begin position="234"/>
        <end position="307"/>
    </location>
</feature>
<dbReference type="SMART" id="SM00387">
    <property type="entry name" value="HATPase_c"/>
    <property type="match status" value="1"/>
</dbReference>
<dbReference type="PANTHER" id="PTHR43304:SF1">
    <property type="entry name" value="PAC DOMAIN-CONTAINING PROTEIN"/>
    <property type="match status" value="1"/>
</dbReference>
<dbReference type="SUPFAM" id="SSF55785">
    <property type="entry name" value="PYP-like sensor domain (PAS domain)"/>
    <property type="match status" value="5"/>
</dbReference>
<dbReference type="EMBL" id="JACJPW010000017">
    <property type="protein sequence ID" value="MBD2181189.1"/>
    <property type="molecule type" value="Genomic_DNA"/>
</dbReference>
<dbReference type="Gene3D" id="3.30.450.40">
    <property type="match status" value="2"/>
</dbReference>
<evidence type="ECO:0000256" key="2">
    <source>
        <dbReference type="ARBA" id="ARBA00006402"/>
    </source>
</evidence>
<dbReference type="PANTHER" id="PTHR43304">
    <property type="entry name" value="PHYTOCHROME-LIKE PROTEIN CPH1"/>
    <property type="match status" value="1"/>
</dbReference>
<evidence type="ECO:0000259" key="11">
    <source>
        <dbReference type="PROSITE" id="PS50113"/>
    </source>
</evidence>
<dbReference type="InterPro" id="IPR052162">
    <property type="entry name" value="Sensor_kinase/Photoreceptor"/>
</dbReference>
<keyword evidence="13" id="KW-1185">Reference proteome</keyword>
<dbReference type="PROSITE" id="PS50113">
    <property type="entry name" value="PAC"/>
    <property type="match status" value="4"/>
</dbReference>
<dbReference type="SUPFAM" id="SSF55874">
    <property type="entry name" value="ATPase domain of HSP90 chaperone/DNA topoisomerase II/histidine kinase"/>
    <property type="match status" value="1"/>
</dbReference>
<evidence type="ECO:0000256" key="4">
    <source>
        <dbReference type="ARBA" id="ARBA00022553"/>
    </source>
</evidence>
<feature type="coiled-coil region" evidence="7">
    <location>
        <begin position="214"/>
        <end position="247"/>
    </location>
</feature>
<feature type="domain" description="PAC" evidence="11">
    <location>
        <begin position="1043"/>
        <end position="1095"/>
    </location>
</feature>
<dbReference type="SUPFAM" id="SSF55781">
    <property type="entry name" value="GAF domain-like"/>
    <property type="match status" value="2"/>
</dbReference>